<accession>A0A9P8EHS9</accession>
<evidence type="ECO:0000313" key="1">
    <source>
        <dbReference type="EMBL" id="KAG9691295.1"/>
    </source>
</evidence>
<name>A0A9P8EHS9_AURME</name>
<proteinExistence type="predicted"/>
<evidence type="ECO:0008006" key="3">
    <source>
        <dbReference type="Google" id="ProtNLM"/>
    </source>
</evidence>
<feature type="non-terminal residue" evidence="1">
    <location>
        <position position="334"/>
    </location>
</feature>
<comment type="caution">
    <text evidence="1">The sequence shown here is derived from an EMBL/GenBank/DDBJ whole genome shotgun (WGS) entry which is preliminary data.</text>
</comment>
<organism evidence="1 2">
    <name type="scientific">Aureobasidium melanogenum</name>
    <name type="common">Aureobasidium pullulans var. melanogenum</name>
    <dbReference type="NCBI Taxonomy" id="46634"/>
    <lineage>
        <taxon>Eukaryota</taxon>
        <taxon>Fungi</taxon>
        <taxon>Dikarya</taxon>
        <taxon>Ascomycota</taxon>
        <taxon>Pezizomycotina</taxon>
        <taxon>Dothideomycetes</taxon>
        <taxon>Dothideomycetidae</taxon>
        <taxon>Dothideales</taxon>
        <taxon>Saccotheciaceae</taxon>
        <taxon>Aureobasidium</taxon>
    </lineage>
</organism>
<evidence type="ECO:0000313" key="2">
    <source>
        <dbReference type="Proteomes" id="UP000779574"/>
    </source>
</evidence>
<sequence>MAHLTDLPPEVRLKIYNLLLDDPIRDGLRITMTFDPLDDNKITWGRARCAQTEKSHKQGHSADPCCVDVPPFALHHLDFTDLWSLARISKQFYLEVTPTIYNNADLTYSVGELQSAAKPPKVAPASNPLRRFLEQHSPITCAMFRTLVIRDNPIAMSPRAMKLLVDIVDSHLPNLRVFGYQISTDASKSFIENLRDSCRSIFRMPRTMQPLAQLKHTTRTFLELPIPAELESVNLKMYQTIAGVRNLLCGYAMDTVTHKVQRRHASRRYHEIALEFGVYLYITSALRSESAREKEVGKVAACMEEMAKGLVDLHMLANCQYVHRSIQKLARTIK</sequence>
<dbReference type="Proteomes" id="UP000779574">
    <property type="component" value="Unassembled WGS sequence"/>
</dbReference>
<dbReference type="AlphaFoldDB" id="A0A9P8EHS9"/>
<reference evidence="1" key="2">
    <citation type="submission" date="2021-08" db="EMBL/GenBank/DDBJ databases">
        <authorList>
            <person name="Gostincar C."/>
            <person name="Sun X."/>
            <person name="Song Z."/>
            <person name="Gunde-Cimerman N."/>
        </authorList>
    </citation>
    <scope>NUCLEOTIDE SEQUENCE</scope>
    <source>
        <strain evidence="1">EXF-9911</strain>
    </source>
</reference>
<gene>
    <name evidence="1" type="ORF">KCU76_g7557</name>
</gene>
<dbReference type="OrthoDB" id="3916320at2759"/>
<protein>
    <recommendedName>
        <fullName evidence="3">F-box domain-containing protein</fullName>
    </recommendedName>
</protein>
<dbReference type="EMBL" id="JAHFXF010000274">
    <property type="protein sequence ID" value="KAG9691295.1"/>
    <property type="molecule type" value="Genomic_DNA"/>
</dbReference>
<reference evidence="1" key="1">
    <citation type="journal article" date="2021" name="J Fungi (Basel)">
        <title>Virulence traits and population genomics of the black yeast Aureobasidium melanogenum.</title>
        <authorList>
            <person name="Cernosa A."/>
            <person name="Sun X."/>
            <person name="Gostincar C."/>
            <person name="Fang C."/>
            <person name="Gunde-Cimerman N."/>
            <person name="Song Z."/>
        </authorList>
    </citation>
    <scope>NUCLEOTIDE SEQUENCE</scope>
    <source>
        <strain evidence="1">EXF-9911</strain>
    </source>
</reference>